<name>A0A8H5Q8T2_9HYPO</name>
<dbReference type="PANTHER" id="PTHR47660:SF2">
    <property type="entry name" value="TRANSCRIPTION FACTOR WITH C2H2 AND ZN(2)-CYS(6) DNA BINDING DOMAIN (EUROFUNG)"/>
    <property type="match status" value="1"/>
</dbReference>
<evidence type="ECO:0000256" key="4">
    <source>
        <dbReference type="ARBA" id="ARBA00023163"/>
    </source>
</evidence>
<protein>
    <submittedName>
        <fullName evidence="8">Zinc finger rst2</fullName>
    </submittedName>
</protein>
<evidence type="ECO:0000313" key="9">
    <source>
        <dbReference type="Proteomes" id="UP000530670"/>
    </source>
</evidence>
<accession>A0A8H5Q8T2</accession>
<evidence type="ECO:0000256" key="3">
    <source>
        <dbReference type="ARBA" id="ARBA00023015"/>
    </source>
</evidence>
<gene>
    <name evidence="8" type="ORF">FTJAE_14281</name>
</gene>
<keyword evidence="4" id="KW-0804">Transcription</keyword>
<sequence>MGGPENPPSATTTRTAFATTASPVDRMEADSIVAQSVPDLIAAAATEIVPNPPSPPEQTIRRTSDVGSYASRIDASRASSLPADPDHWNDMILPTTPFPFDLGSFDFYGERDILSSIMPSEAESLAHNSFYPLVPPSFAVSTTPMFASSLNDSSGAEFHSRAHSPTLDKDQIEPRVYKPSSVEFDSQLIFPDLAKITHEEIDGEDFAHVDEISSDIADKVTLYAQHMDQHGLWPAFIEVKLPPTAVLNSWVQLYFEHFHPIFPILHKPTFSSPDTHWLLTFTVAAIGAHFSAIKGSQLCHRAMHELIRRQSSSLCERYMKACRELWMCQVNLLNSVGLMYSGERRDMELAEVLQSVTPTLGRRNGLFRRRYTENKSSTTKMSPNQSWKTWLGEEERRRTGFGIWLLDSAFEIHFDLSALIRVDELLMPLPQPEDKWNSPSAQSWASMSSEADLRTDYTLEKVILENSWRTIWPKTGTVGKDVIIQYLGCVINSRTNNLALPSAQDSIKLKAEEALISLLGLIEDDQQQMQIPELKAAVSHQVMISTALATYKSPTRNLTSASLKCIYGRIDDQSWKNIAMQWRNSGGKARLALFWAARTFHVIRSSRCTNFATPVYLIRAVLILWLYSMLAGRFIVGFQAPAPAPSVVLGPKRLSCMGQLDWIENGWSQVKLPGIGNLLCGAGRTKLLDESIGLMKSLKCWGISASYAQLLVRLQASETSQPHSITTEMEDD</sequence>
<feature type="region of interest" description="Disordered" evidence="6">
    <location>
        <begin position="1"/>
        <end position="23"/>
    </location>
</feature>
<evidence type="ECO:0000256" key="6">
    <source>
        <dbReference type="SAM" id="MobiDB-lite"/>
    </source>
</evidence>
<dbReference type="PANTHER" id="PTHR47660">
    <property type="entry name" value="TRANSCRIPTION FACTOR WITH C2H2 AND ZN(2)-CYS(6) DNA BINDING DOMAIN (EUROFUNG)-RELATED-RELATED"/>
    <property type="match status" value="1"/>
</dbReference>
<organism evidence="8 9">
    <name type="scientific">Fusarium tjaetaba</name>
    <dbReference type="NCBI Taxonomy" id="1567544"/>
    <lineage>
        <taxon>Eukaryota</taxon>
        <taxon>Fungi</taxon>
        <taxon>Dikarya</taxon>
        <taxon>Ascomycota</taxon>
        <taxon>Pezizomycotina</taxon>
        <taxon>Sordariomycetes</taxon>
        <taxon>Hypocreomycetidae</taxon>
        <taxon>Hypocreales</taxon>
        <taxon>Nectriaceae</taxon>
        <taxon>Fusarium</taxon>
        <taxon>Fusarium fujikuroi species complex</taxon>
    </lineage>
</organism>
<dbReference type="GO" id="GO:0003677">
    <property type="term" value="F:DNA binding"/>
    <property type="evidence" value="ECO:0007669"/>
    <property type="project" value="InterPro"/>
</dbReference>
<evidence type="ECO:0000259" key="7">
    <source>
        <dbReference type="Pfam" id="PF04082"/>
    </source>
</evidence>
<dbReference type="Pfam" id="PF04082">
    <property type="entry name" value="Fungal_trans"/>
    <property type="match status" value="1"/>
</dbReference>
<dbReference type="RefSeq" id="XP_037198718.1">
    <property type="nucleotide sequence ID" value="XM_037347493.1"/>
</dbReference>
<proteinExistence type="predicted"/>
<reference evidence="8 9" key="1">
    <citation type="submission" date="2020-05" db="EMBL/GenBank/DDBJ databases">
        <title>Identification and distribution of gene clusters putatively required for synthesis of sphingolipid metabolism inhibitors in phylogenetically diverse species of the filamentous fungus Fusarium.</title>
        <authorList>
            <person name="Kim H.-S."/>
            <person name="Busman M."/>
            <person name="Brown D.W."/>
            <person name="Divon H."/>
            <person name="Uhlig S."/>
            <person name="Proctor R.H."/>
        </authorList>
    </citation>
    <scope>NUCLEOTIDE SEQUENCE [LARGE SCALE GENOMIC DNA]</scope>
    <source>
        <strain evidence="8 9">NRRL 66243</strain>
    </source>
</reference>
<evidence type="ECO:0000256" key="2">
    <source>
        <dbReference type="ARBA" id="ARBA00022833"/>
    </source>
</evidence>
<dbReference type="InterPro" id="IPR007219">
    <property type="entry name" value="XnlR_reg_dom"/>
</dbReference>
<evidence type="ECO:0000256" key="5">
    <source>
        <dbReference type="ARBA" id="ARBA00023242"/>
    </source>
</evidence>
<keyword evidence="3" id="KW-0805">Transcription regulation</keyword>
<dbReference type="GO" id="GO:0008270">
    <property type="term" value="F:zinc ion binding"/>
    <property type="evidence" value="ECO:0007669"/>
    <property type="project" value="InterPro"/>
</dbReference>
<feature type="compositionally biased region" description="Low complexity" evidence="6">
    <location>
        <begin position="10"/>
        <end position="21"/>
    </location>
</feature>
<feature type="domain" description="Xylanolytic transcriptional activator regulatory" evidence="7">
    <location>
        <begin position="252"/>
        <end position="449"/>
    </location>
</feature>
<keyword evidence="1" id="KW-0479">Metal-binding</keyword>
<dbReference type="AlphaFoldDB" id="A0A8H5Q8T2"/>
<dbReference type="GO" id="GO:0006351">
    <property type="term" value="P:DNA-templated transcription"/>
    <property type="evidence" value="ECO:0007669"/>
    <property type="project" value="InterPro"/>
</dbReference>
<evidence type="ECO:0000313" key="8">
    <source>
        <dbReference type="EMBL" id="KAF5610087.1"/>
    </source>
</evidence>
<keyword evidence="9" id="KW-1185">Reference proteome</keyword>
<dbReference type="EMBL" id="JAAQRI010000703">
    <property type="protein sequence ID" value="KAF5610087.1"/>
    <property type="molecule type" value="Genomic_DNA"/>
</dbReference>
<keyword evidence="5" id="KW-0539">Nucleus</keyword>
<dbReference type="GeneID" id="59299763"/>
<evidence type="ECO:0000256" key="1">
    <source>
        <dbReference type="ARBA" id="ARBA00022723"/>
    </source>
</evidence>
<comment type="caution">
    <text evidence="8">The sequence shown here is derived from an EMBL/GenBank/DDBJ whole genome shotgun (WGS) entry which is preliminary data.</text>
</comment>
<keyword evidence="2" id="KW-0862">Zinc</keyword>
<dbReference type="CDD" id="cd12148">
    <property type="entry name" value="fungal_TF_MHR"/>
    <property type="match status" value="1"/>
</dbReference>
<dbReference type="OrthoDB" id="1405595at2759"/>
<dbReference type="Proteomes" id="UP000530670">
    <property type="component" value="Unassembled WGS sequence"/>
</dbReference>